<proteinExistence type="predicted"/>
<keyword evidence="3" id="KW-1185">Reference proteome</keyword>
<keyword evidence="1" id="KW-0732">Signal</keyword>
<dbReference type="EMBL" id="FRAH01000062">
    <property type="protein sequence ID" value="SHL04913.1"/>
    <property type="molecule type" value="Genomic_DNA"/>
</dbReference>
<evidence type="ECO:0000313" key="3">
    <source>
        <dbReference type="Proteomes" id="UP000183975"/>
    </source>
</evidence>
<dbReference type="Proteomes" id="UP000183975">
    <property type="component" value="Unassembled WGS sequence"/>
</dbReference>
<feature type="signal peptide" evidence="1">
    <location>
        <begin position="1"/>
        <end position="23"/>
    </location>
</feature>
<dbReference type="RefSeq" id="WP_276326393.1">
    <property type="nucleotide sequence ID" value="NZ_FRAH01000062.1"/>
</dbReference>
<protein>
    <submittedName>
        <fullName evidence="2">Uncharacterized protein</fullName>
    </submittedName>
</protein>
<sequence length="43" mass="4596">MKKNTVILTAALISAFTASTALADTTVEFRKAVEDRGGYSSME</sequence>
<evidence type="ECO:0000256" key="1">
    <source>
        <dbReference type="SAM" id="SignalP"/>
    </source>
</evidence>
<feature type="chain" id="PRO_5013200915" evidence="1">
    <location>
        <begin position="24"/>
        <end position="43"/>
    </location>
</feature>
<name>A0A1M6XG80_9FIRM</name>
<accession>A0A1M6XG80</accession>
<dbReference type="AlphaFoldDB" id="A0A1M6XG80"/>
<organism evidence="2 3">
    <name type="scientific">Anaerotignum lactatifermentans DSM 14214</name>
    <dbReference type="NCBI Taxonomy" id="1121323"/>
    <lineage>
        <taxon>Bacteria</taxon>
        <taxon>Bacillati</taxon>
        <taxon>Bacillota</taxon>
        <taxon>Clostridia</taxon>
        <taxon>Lachnospirales</taxon>
        <taxon>Anaerotignaceae</taxon>
        <taxon>Anaerotignum</taxon>
    </lineage>
</organism>
<evidence type="ECO:0000313" key="2">
    <source>
        <dbReference type="EMBL" id="SHL04913.1"/>
    </source>
</evidence>
<gene>
    <name evidence="2" type="ORF">SAMN02745138_02787</name>
</gene>
<reference evidence="2 3" key="1">
    <citation type="submission" date="2016-11" db="EMBL/GenBank/DDBJ databases">
        <authorList>
            <person name="Jaros S."/>
            <person name="Januszkiewicz K."/>
            <person name="Wedrychowicz H."/>
        </authorList>
    </citation>
    <scope>NUCLEOTIDE SEQUENCE [LARGE SCALE GENOMIC DNA]</scope>
    <source>
        <strain evidence="2 3">DSM 14214</strain>
    </source>
</reference>